<accession>A0ACC6TPY6</accession>
<sequence>MSFGKLPLPSFINSVKTGNCVVCPAVGEDDAVIEVKGKYLVVHSDPITESGKDAGYLSVVVACNDVNMKGVECKWILTTILLSDKAHLNGVLRGINEACNKIGCSVVGGHTEVIDSKRDIVVTTALGETDALIDGRSVKEGDYVLLVGDLGLEGSWILATQFASLLKAKGVRDETLKRAREFREELSVQEKALKVSRFVKFMHDVTDGGLLQCSLELARRFNSTIKIDEKAITLREEVKEIVDALSIDPLKFISSGAFLVITDDPNAVKSKVRAQIIGRVERGDPVVVTERRVISDDVEEELARIESDYNGWWERD</sequence>
<name>A0ACC6TPY6_9CREN</name>
<dbReference type="EMBL" id="JZWS03000007">
    <property type="protein sequence ID" value="MEW9491778.1"/>
    <property type="molecule type" value="Genomic_DNA"/>
</dbReference>
<reference evidence="1" key="1">
    <citation type="submission" date="2024-07" db="EMBL/GenBank/DDBJ databases">
        <title>Metagenome and Metagenome-Assembled Genomes of Archaea from a hot spring from the geothermal field of Los Azufres, Mexico.</title>
        <authorList>
            <person name="Marin-Paredes R."/>
            <person name="Martinez-Romero E."/>
            <person name="Servin-Garciduenas L.E."/>
        </authorList>
    </citation>
    <scope>NUCLEOTIDE SEQUENCE</scope>
    <source>
        <strain evidence="1">AZ1-454</strain>
    </source>
</reference>
<evidence type="ECO:0000313" key="2">
    <source>
        <dbReference type="Proteomes" id="UP000053480"/>
    </source>
</evidence>
<dbReference type="Proteomes" id="UP000053480">
    <property type="component" value="Unassembled WGS sequence"/>
</dbReference>
<evidence type="ECO:0000313" key="1">
    <source>
        <dbReference type="EMBL" id="MEW9491778.1"/>
    </source>
</evidence>
<protein>
    <submittedName>
        <fullName evidence="1">AIR synthase related protein</fullName>
    </submittedName>
</protein>
<comment type="caution">
    <text evidence="1">The sequence shown here is derived from an EMBL/GenBank/DDBJ whole genome shotgun (WGS) entry which is preliminary data.</text>
</comment>
<proteinExistence type="predicted"/>
<organism evidence="1 2">
    <name type="scientific">Candidatus Aramenus sulfurataquae</name>
    <dbReference type="NCBI Taxonomy" id="1326980"/>
    <lineage>
        <taxon>Archaea</taxon>
        <taxon>Thermoproteota</taxon>
        <taxon>Thermoprotei</taxon>
        <taxon>Sulfolobales</taxon>
        <taxon>Sulfolobaceae</taxon>
        <taxon>Candidatus Aramenus</taxon>
    </lineage>
</organism>
<gene>
    <name evidence="1" type="ORF">TQ35_0006210</name>
</gene>